<evidence type="ECO:0000256" key="5">
    <source>
        <dbReference type="ARBA" id="ARBA00023136"/>
    </source>
</evidence>
<protein>
    <submittedName>
        <fullName evidence="8">ComEC/Rec2 family competence protein</fullName>
    </submittedName>
</protein>
<keyword evidence="2" id="KW-1003">Cell membrane</keyword>
<evidence type="ECO:0000259" key="7">
    <source>
        <dbReference type="Pfam" id="PF03772"/>
    </source>
</evidence>
<evidence type="ECO:0000256" key="6">
    <source>
        <dbReference type="SAM" id="Phobius"/>
    </source>
</evidence>
<keyword evidence="5 6" id="KW-0472">Membrane</keyword>
<feature type="transmembrane region" description="Helical" evidence="6">
    <location>
        <begin position="261"/>
        <end position="281"/>
    </location>
</feature>
<gene>
    <name evidence="8" type="ORF">H9945_02955</name>
</gene>
<dbReference type="NCBIfam" id="TIGR00360">
    <property type="entry name" value="ComEC_N-term"/>
    <property type="match status" value="1"/>
</dbReference>
<dbReference type="InterPro" id="IPR004477">
    <property type="entry name" value="ComEC_N"/>
</dbReference>
<dbReference type="PANTHER" id="PTHR30619">
    <property type="entry name" value="DNA INTERNALIZATION/COMPETENCE PROTEIN COMEC/REC2"/>
    <property type="match status" value="1"/>
</dbReference>
<keyword evidence="3 6" id="KW-0812">Transmembrane</keyword>
<evidence type="ECO:0000256" key="2">
    <source>
        <dbReference type="ARBA" id="ARBA00022475"/>
    </source>
</evidence>
<comment type="caution">
    <text evidence="8">The sequence shown here is derived from an EMBL/GenBank/DDBJ whole genome shotgun (WGS) entry which is preliminary data.</text>
</comment>
<evidence type="ECO:0000313" key="9">
    <source>
        <dbReference type="Proteomes" id="UP000886803"/>
    </source>
</evidence>
<dbReference type="AlphaFoldDB" id="A0A9D2S287"/>
<feature type="transmembrane region" description="Helical" evidence="6">
    <location>
        <begin position="412"/>
        <end position="433"/>
    </location>
</feature>
<feature type="transmembrane region" description="Helical" evidence="6">
    <location>
        <begin position="501"/>
        <end position="520"/>
    </location>
</feature>
<sequence>MKRKLAGFGLAFAVAELALAYLPPLAVMLTAAFAILAAAVRAARCRRWPAYLPVWLGLACGLAWFLVYQAAVVAPRLKLAGQTVQAVAVVQTDAEPAFEEGMLRGTLQLVSLDGKPANLRVYCMNFPGVAPGERFSATFALDEQPKNAYRMAQYARGNYLRAEYLEGYAPGTPSDAPAFWLYRLRQALSRRLRLYLPRDLGGIEAAMLLGDCTQLAQSVENRFRMAGVSHLLSISGLHFSMLCGLFLLGPGAQRRRYCRPFLAAQAAVLLFYMALTGFPVSVVRAGVIYLVALLGYALVQPSDLLTSLGIAALAIGFQNGYAPCDLGCQLSFCGVIGVQLGAALGRWQRSKLLPEDARRDARGQSRPLTLPQRVLDLLLMLAEGVETALLASCATLPSLLAHGLTASGVSVLANLLVVWMLSPALVLGLLVLAFSALPWLYPCMRMASLLLSVWLRWMDSLIGWCAELPVASVYLPRRYTLLVIAILAALGYLFWVRRRMLFYLPVGVFCLAVAVGLGAAGQRNVVRAVLVGTAGNACTVVTQNGQALVFFRGGASNLQAVEEYFAENGEPDWVATVDLRQDPTVLAFPSETCYALDALPPGSATLTLPGGWTLDCVRTGGGNLAVLDVAGYHIAFGAGRVALAEPVEVDLFCAGGTVPADIQPRVIVSNAAGVTAEKLAAAAPADAKLYTGEIPAVVIRPGRSVIFEEVEPLAVQ</sequence>
<proteinExistence type="predicted"/>
<dbReference type="InterPro" id="IPR052159">
    <property type="entry name" value="Competence_DNA_uptake"/>
</dbReference>
<keyword evidence="4 6" id="KW-1133">Transmembrane helix</keyword>
<reference evidence="8" key="2">
    <citation type="submission" date="2021-04" db="EMBL/GenBank/DDBJ databases">
        <authorList>
            <person name="Gilroy R."/>
        </authorList>
    </citation>
    <scope>NUCLEOTIDE SEQUENCE</scope>
    <source>
        <strain evidence="8">ChiBcec8-13705</strain>
    </source>
</reference>
<accession>A0A9D2S287</accession>
<dbReference type="Proteomes" id="UP000886803">
    <property type="component" value="Unassembled WGS sequence"/>
</dbReference>
<dbReference type="PANTHER" id="PTHR30619:SF7">
    <property type="entry name" value="BETA-LACTAMASE DOMAIN PROTEIN"/>
    <property type="match status" value="1"/>
</dbReference>
<organism evidence="8 9">
    <name type="scientific">Candidatus Gemmiger avicola</name>
    <dbReference type="NCBI Taxonomy" id="2838605"/>
    <lineage>
        <taxon>Bacteria</taxon>
        <taxon>Bacillati</taxon>
        <taxon>Bacillota</taxon>
        <taxon>Clostridia</taxon>
        <taxon>Eubacteriales</taxon>
        <taxon>Gemmiger</taxon>
    </lineage>
</organism>
<evidence type="ECO:0000256" key="4">
    <source>
        <dbReference type="ARBA" id="ARBA00022989"/>
    </source>
</evidence>
<evidence type="ECO:0000313" key="8">
    <source>
        <dbReference type="EMBL" id="HJB41433.1"/>
    </source>
</evidence>
<comment type="subcellular location">
    <subcellularLocation>
        <location evidence="1">Cell membrane</location>
        <topology evidence="1">Multi-pass membrane protein</topology>
    </subcellularLocation>
</comment>
<name>A0A9D2S287_9FIRM</name>
<feature type="transmembrane region" description="Helical" evidence="6">
    <location>
        <begin position="287"/>
        <end position="314"/>
    </location>
</feature>
<dbReference type="Pfam" id="PF03772">
    <property type="entry name" value="Competence"/>
    <property type="match status" value="1"/>
</dbReference>
<dbReference type="EMBL" id="DWYG01000032">
    <property type="protein sequence ID" value="HJB41433.1"/>
    <property type="molecule type" value="Genomic_DNA"/>
</dbReference>
<feature type="domain" description="ComEC/Rec2-related protein" evidence="7">
    <location>
        <begin position="207"/>
        <end position="499"/>
    </location>
</feature>
<feature type="transmembrane region" description="Helical" evidence="6">
    <location>
        <begin position="228"/>
        <end position="249"/>
    </location>
</feature>
<dbReference type="GO" id="GO:0005886">
    <property type="term" value="C:plasma membrane"/>
    <property type="evidence" value="ECO:0007669"/>
    <property type="project" value="UniProtKB-SubCell"/>
</dbReference>
<feature type="transmembrane region" description="Helical" evidence="6">
    <location>
        <begin position="50"/>
        <end position="71"/>
    </location>
</feature>
<evidence type="ECO:0000256" key="3">
    <source>
        <dbReference type="ARBA" id="ARBA00022692"/>
    </source>
</evidence>
<feature type="transmembrane region" description="Helical" evidence="6">
    <location>
        <begin position="25"/>
        <end position="43"/>
    </location>
</feature>
<reference evidence="8" key="1">
    <citation type="journal article" date="2021" name="PeerJ">
        <title>Extensive microbial diversity within the chicken gut microbiome revealed by metagenomics and culture.</title>
        <authorList>
            <person name="Gilroy R."/>
            <person name="Ravi A."/>
            <person name="Getino M."/>
            <person name="Pursley I."/>
            <person name="Horton D.L."/>
            <person name="Alikhan N.F."/>
            <person name="Baker D."/>
            <person name="Gharbi K."/>
            <person name="Hall N."/>
            <person name="Watson M."/>
            <person name="Adriaenssens E.M."/>
            <person name="Foster-Nyarko E."/>
            <person name="Jarju S."/>
            <person name="Secka A."/>
            <person name="Antonio M."/>
            <person name="Oren A."/>
            <person name="Chaudhuri R.R."/>
            <person name="La Ragione R."/>
            <person name="Hildebrand F."/>
            <person name="Pallen M.J."/>
        </authorList>
    </citation>
    <scope>NUCLEOTIDE SEQUENCE</scope>
    <source>
        <strain evidence="8">ChiBcec8-13705</strain>
    </source>
</reference>
<feature type="transmembrane region" description="Helical" evidence="6">
    <location>
        <begin position="479"/>
        <end position="495"/>
    </location>
</feature>
<evidence type="ECO:0000256" key="1">
    <source>
        <dbReference type="ARBA" id="ARBA00004651"/>
    </source>
</evidence>